<accession>A0A0G0NBX1</accession>
<evidence type="ECO:0000313" key="2">
    <source>
        <dbReference type="Proteomes" id="UP000034665"/>
    </source>
</evidence>
<sequence>MVSNFSLFMYYADLFFSIDKLSNNGIVYSCQRDGALMRK</sequence>
<comment type="caution">
    <text evidence="1">The sequence shown here is derived from an EMBL/GenBank/DDBJ whole genome shotgun (WGS) entry which is preliminary data.</text>
</comment>
<dbReference type="AlphaFoldDB" id="A0A0G0NBX1"/>
<evidence type="ECO:0000313" key="1">
    <source>
        <dbReference type="EMBL" id="KKR13008.1"/>
    </source>
</evidence>
<gene>
    <name evidence="1" type="ORF">UT41_C0001G0552</name>
</gene>
<dbReference type="Proteomes" id="UP000034665">
    <property type="component" value="Unassembled WGS sequence"/>
</dbReference>
<proteinExistence type="predicted"/>
<dbReference type="STRING" id="1619013.UT41_C0001G0552"/>
<reference evidence="1 2" key="1">
    <citation type="journal article" date="2015" name="Nature">
        <title>rRNA introns, odd ribosomes, and small enigmatic genomes across a large radiation of phyla.</title>
        <authorList>
            <person name="Brown C.T."/>
            <person name="Hug L.A."/>
            <person name="Thomas B.C."/>
            <person name="Sharon I."/>
            <person name="Castelle C.J."/>
            <person name="Singh A."/>
            <person name="Wilkins M.J."/>
            <person name="Williams K.H."/>
            <person name="Banfield J.F."/>
        </authorList>
    </citation>
    <scope>NUCLEOTIDE SEQUENCE [LARGE SCALE GENOMIC DNA]</scope>
</reference>
<dbReference type="EMBL" id="LBWR01000001">
    <property type="protein sequence ID" value="KKR13008.1"/>
    <property type="molecule type" value="Genomic_DNA"/>
</dbReference>
<name>A0A0G0NBX1_9BACT</name>
<protein>
    <submittedName>
        <fullName evidence="1">Uncharacterized protein</fullName>
    </submittedName>
</protein>
<organism evidence="1 2">
    <name type="scientific">Candidatus Wolfebacteria bacterium GW2011_GWC2_39_22</name>
    <dbReference type="NCBI Taxonomy" id="1619013"/>
    <lineage>
        <taxon>Bacteria</taxon>
        <taxon>Candidatus Wolfeibacteriota</taxon>
    </lineage>
</organism>